<keyword evidence="3" id="KW-1185">Reference proteome</keyword>
<evidence type="ECO:0000313" key="2">
    <source>
        <dbReference type="EMBL" id="MEO9385499.1"/>
    </source>
</evidence>
<feature type="transmembrane region" description="Helical" evidence="1">
    <location>
        <begin position="6"/>
        <end position="26"/>
    </location>
</feature>
<proteinExistence type="predicted"/>
<evidence type="ECO:0000313" key="3">
    <source>
        <dbReference type="Proteomes" id="UP001462502"/>
    </source>
</evidence>
<keyword evidence="1" id="KW-0812">Transmembrane</keyword>
<protein>
    <submittedName>
        <fullName evidence="2">Uncharacterized protein</fullName>
    </submittedName>
</protein>
<evidence type="ECO:0000256" key="1">
    <source>
        <dbReference type="SAM" id="Phobius"/>
    </source>
</evidence>
<dbReference type="EMBL" id="JBDXMI010000001">
    <property type="protein sequence ID" value="MEO9385499.1"/>
    <property type="molecule type" value="Genomic_DNA"/>
</dbReference>
<gene>
    <name evidence="2" type="ORF">ABI908_15480</name>
</gene>
<dbReference type="RefSeq" id="WP_146056732.1">
    <property type="nucleotide sequence ID" value="NZ_CP158160.1"/>
</dbReference>
<comment type="caution">
    <text evidence="2">The sequence shown here is derived from an EMBL/GenBank/DDBJ whole genome shotgun (WGS) entry which is preliminary data.</text>
</comment>
<reference evidence="2 3" key="1">
    <citation type="submission" date="2024-05" db="EMBL/GenBank/DDBJ databases">
        <authorList>
            <person name="De Oliveira J.P."/>
            <person name="Noriler S.A."/>
            <person name="De Oliveira A.G."/>
            <person name="Sipoli D.S."/>
        </authorList>
    </citation>
    <scope>NUCLEOTIDE SEQUENCE [LARGE SCALE GENOMIC DNA]</scope>
    <source>
        <strain evidence="2 3">LABIM192</strain>
    </source>
</reference>
<sequence length="141" mass="15616">MDTPVLVAAITSAASILVAAVTFFLTKRKERDAEWRKQKLEHYREFLDALSGTVGTDSTPEAQQRWARAANTIGLVASQSVLLALWQFQDAIARSNPNPSKQAHDDALNRLMLAIRLDLDVSPADDPSTFSFRLWCSGVKD</sequence>
<dbReference type="Proteomes" id="UP001462502">
    <property type="component" value="Unassembled WGS sequence"/>
</dbReference>
<accession>A0ABV0IW35</accession>
<keyword evidence="1" id="KW-0472">Membrane</keyword>
<organism evidence="2 3">
    <name type="scientific">Chromobacterium phragmitis</name>
    <dbReference type="NCBI Taxonomy" id="2202141"/>
    <lineage>
        <taxon>Bacteria</taxon>
        <taxon>Pseudomonadati</taxon>
        <taxon>Pseudomonadota</taxon>
        <taxon>Betaproteobacteria</taxon>
        <taxon>Neisseriales</taxon>
        <taxon>Chromobacteriaceae</taxon>
        <taxon>Chromobacterium</taxon>
    </lineage>
</organism>
<name>A0ABV0IW35_9NEIS</name>
<keyword evidence="1" id="KW-1133">Transmembrane helix</keyword>